<gene>
    <name evidence="2" type="ORF">PCOR1329_LOCUS20633</name>
</gene>
<evidence type="ECO:0000313" key="2">
    <source>
        <dbReference type="EMBL" id="CAK0818293.1"/>
    </source>
</evidence>
<feature type="compositionally biased region" description="Polar residues" evidence="1">
    <location>
        <begin position="104"/>
        <end position="117"/>
    </location>
</feature>
<feature type="non-terminal residue" evidence="2">
    <location>
        <position position="125"/>
    </location>
</feature>
<keyword evidence="3" id="KW-1185">Reference proteome</keyword>
<reference evidence="2" key="1">
    <citation type="submission" date="2023-10" db="EMBL/GenBank/DDBJ databases">
        <authorList>
            <person name="Chen Y."/>
            <person name="Shah S."/>
            <person name="Dougan E. K."/>
            <person name="Thang M."/>
            <person name="Chan C."/>
        </authorList>
    </citation>
    <scope>NUCLEOTIDE SEQUENCE [LARGE SCALE GENOMIC DNA]</scope>
</reference>
<accession>A0ABN9RGU9</accession>
<feature type="region of interest" description="Disordered" evidence="1">
    <location>
        <begin position="89"/>
        <end position="125"/>
    </location>
</feature>
<feature type="non-terminal residue" evidence="2">
    <location>
        <position position="1"/>
    </location>
</feature>
<comment type="caution">
    <text evidence="2">The sequence shown here is derived from an EMBL/GenBank/DDBJ whole genome shotgun (WGS) entry which is preliminary data.</text>
</comment>
<protein>
    <submittedName>
        <fullName evidence="2">Uncharacterized protein</fullName>
    </submittedName>
</protein>
<evidence type="ECO:0000313" key="3">
    <source>
        <dbReference type="Proteomes" id="UP001189429"/>
    </source>
</evidence>
<evidence type="ECO:0000256" key="1">
    <source>
        <dbReference type="SAM" id="MobiDB-lite"/>
    </source>
</evidence>
<proteinExistence type="predicted"/>
<name>A0ABN9RGU9_9DINO</name>
<dbReference type="Proteomes" id="UP001189429">
    <property type="component" value="Unassembled WGS sequence"/>
</dbReference>
<dbReference type="EMBL" id="CAUYUJ010006691">
    <property type="protein sequence ID" value="CAK0818293.1"/>
    <property type="molecule type" value="Genomic_DNA"/>
</dbReference>
<sequence length="125" mass="13747">LTEKYQMVANECNDIYKECQQLESQLRVAAKAAAQQAGGADGAAHGASSDTLEDYIMAKLPPGAEISPDFKQKVNAMATELDAEYNRMAQDKHHQHQQLNQQLVTNQPLKAQPQSQLPAERASLQ</sequence>
<organism evidence="2 3">
    <name type="scientific">Prorocentrum cordatum</name>
    <dbReference type="NCBI Taxonomy" id="2364126"/>
    <lineage>
        <taxon>Eukaryota</taxon>
        <taxon>Sar</taxon>
        <taxon>Alveolata</taxon>
        <taxon>Dinophyceae</taxon>
        <taxon>Prorocentrales</taxon>
        <taxon>Prorocentraceae</taxon>
        <taxon>Prorocentrum</taxon>
    </lineage>
</organism>